<feature type="domain" description="Gfo/Idh/MocA-like oxidoreductase N-terminal" evidence="2">
    <location>
        <begin position="69"/>
        <end position="182"/>
    </location>
</feature>
<keyword evidence="4" id="KW-1185">Reference proteome</keyword>
<dbReference type="Pfam" id="PF01408">
    <property type="entry name" value="GFO_IDH_MocA"/>
    <property type="match status" value="1"/>
</dbReference>
<dbReference type="PANTHER" id="PTHR42840:SF5">
    <property type="entry name" value="NAD(P)-BINDING ROSSMANN-FOLD SUPERFAMILY PROTEIN"/>
    <property type="match status" value="1"/>
</dbReference>
<dbReference type="InterPro" id="IPR000683">
    <property type="entry name" value="Gfo/Idh/MocA-like_OxRdtase_N"/>
</dbReference>
<dbReference type="Gene3D" id="3.40.50.720">
    <property type="entry name" value="NAD(P)-binding Rossmann-like Domain"/>
    <property type="match status" value="1"/>
</dbReference>
<reference evidence="3" key="1">
    <citation type="submission" date="2020-06" db="EMBL/GenBank/DDBJ databases">
        <title>WGS assembly of Ceratodon purpureus strain R40.</title>
        <authorList>
            <person name="Carey S.B."/>
            <person name="Jenkins J."/>
            <person name="Shu S."/>
            <person name="Lovell J.T."/>
            <person name="Sreedasyam A."/>
            <person name="Maumus F."/>
            <person name="Tiley G.P."/>
            <person name="Fernandez-Pozo N."/>
            <person name="Barry K."/>
            <person name="Chen C."/>
            <person name="Wang M."/>
            <person name="Lipzen A."/>
            <person name="Daum C."/>
            <person name="Saski C.A."/>
            <person name="Payton A.C."/>
            <person name="Mcbreen J.C."/>
            <person name="Conrad R.E."/>
            <person name="Kollar L.M."/>
            <person name="Olsson S."/>
            <person name="Huttunen S."/>
            <person name="Landis J.B."/>
            <person name="Wickett N.J."/>
            <person name="Johnson M.G."/>
            <person name="Rensing S.A."/>
            <person name="Grimwood J."/>
            <person name="Schmutz J."/>
            <person name="Mcdaniel S.F."/>
        </authorList>
    </citation>
    <scope>NUCLEOTIDE SEQUENCE</scope>
    <source>
        <strain evidence="3">R40</strain>
    </source>
</reference>
<organism evidence="3 4">
    <name type="scientific">Ceratodon purpureus</name>
    <name type="common">Fire moss</name>
    <name type="synonym">Dicranum purpureum</name>
    <dbReference type="NCBI Taxonomy" id="3225"/>
    <lineage>
        <taxon>Eukaryota</taxon>
        <taxon>Viridiplantae</taxon>
        <taxon>Streptophyta</taxon>
        <taxon>Embryophyta</taxon>
        <taxon>Bryophyta</taxon>
        <taxon>Bryophytina</taxon>
        <taxon>Bryopsida</taxon>
        <taxon>Dicranidae</taxon>
        <taxon>Pseudoditrichales</taxon>
        <taxon>Ditrichaceae</taxon>
        <taxon>Ceratodon</taxon>
    </lineage>
</organism>
<dbReference type="SUPFAM" id="SSF51735">
    <property type="entry name" value="NAD(P)-binding Rossmann-fold domains"/>
    <property type="match status" value="1"/>
</dbReference>
<dbReference type="PANTHER" id="PTHR42840">
    <property type="entry name" value="NAD(P)-BINDING ROSSMANN-FOLD SUPERFAMILY PROTEIN-RELATED"/>
    <property type="match status" value="1"/>
</dbReference>
<evidence type="ECO:0000259" key="2">
    <source>
        <dbReference type="Pfam" id="PF01408"/>
    </source>
</evidence>
<evidence type="ECO:0000256" key="1">
    <source>
        <dbReference type="SAM" id="MobiDB-lite"/>
    </source>
</evidence>
<dbReference type="InterPro" id="IPR036291">
    <property type="entry name" value="NAD(P)-bd_dom_sf"/>
</dbReference>
<gene>
    <name evidence="3" type="ORF">KC19_VG274200</name>
</gene>
<name>A0A8T0HUW1_CERPU</name>
<dbReference type="GO" id="GO:0006740">
    <property type="term" value="P:NADPH regeneration"/>
    <property type="evidence" value="ECO:0007669"/>
    <property type="project" value="TreeGrafter"/>
</dbReference>
<accession>A0A8T0HUW1</accession>
<proteinExistence type="predicted"/>
<comment type="caution">
    <text evidence="3">The sequence shown here is derived from an EMBL/GenBank/DDBJ whole genome shotgun (WGS) entry which is preliminary data.</text>
</comment>
<sequence>MARQSVRFAISTPQSSPDYRPHRNSSGPPPSPFAYCGHSQLGSVFIDPAFEIGGSIVVEEMADSVPGLALLGSGVFASSQYIPKLGELVDLISLKVIWSRSEDAAKKALQLVNSYAPNAEAKWGQEGLDSVLQDKAIHAVAVVLPAQYQLEIVLRILEAGKHVIQEKPVGSCVADVRKAWSAYQALASNNSKLPIWAVAENYRFEPALI</sequence>
<dbReference type="GO" id="GO:0000166">
    <property type="term" value="F:nucleotide binding"/>
    <property type="evidence" value="ECO:0007669"/>
    <property type="project" value="InterPro"/>
</dbReference>
<dbReference type="GO" id="GO:0016491">
    <property type="term" value="F:oxidoreductase activity"/>
    <property type="evidence" value="ECO:0007669"/>
    <property type="project" value="TreeGrafter"/>
</dbReference>
<feature type="region of interest" description="Disordered" evidence="1">
    <location>
        <begin position="1"/>
        <end position="32"/>
    </location>
</feature>
<dbReference type="GO" id="GO:0005737">
    <property type="term" value="C:cytoplasm"/>
    <property type="evidence" value="ECO:0007669"/>
    <property type="project" value="TreeGrafter"/>
</dbReference>
<dbReference type="AlphaFoldDB" id="A0A8T0HUW1"/>
<dbReference type="EMBL" id="CM026426">
    <property type="protein sequence ID" value="KAG0574587.1"/>
    <property type="molecule type" value="Genomic_DNA"/>
</dbReference>
<dbReference type="Proteomes" id="UP000822688">
    <property type="component" value="Chromosome V"/>
</dbReference>
<evidence type="ECO:0000313" key="3">
    <source>
        <dbReference type="EMBL" id="KAG0574587.1"/>
    </source>
</evidence>
<evidence type="ECO:0000313" key="4">
    <source>
        <dbReference type="Proteomes" id="UP000822688"/>
    </source>
</evidence>
<protein>
    <recommendedName>
        <fullName evidence="2">Gfo/Idh/MocA-like oxidoreductase N-terminal domain-containing protein</fullName>
    </recommendedName>
</protein>